<keyword evidence="4" id="KW-1185">Reference proteome</keyword>
<dbReference type="OrthoDB" id="4308422at2"/>
<comment type="caution">
    <text evidence="3">The sequence shown here is derived from an EMBL/GenBank/DDBJ whole genome shotgun (WGS) entry which is preliminary data.</text>
</comment>
<dbReference type="GO" id="GO:0016787">
    <property type="term" value="F:hydrolase activity"/>
    <property type="evidence" value="ECO:0007669"/>
    <property type="project" value="UniProtKB-KW"/>
</dbReference>
<dbReference type="Proteomes" id="UP000286716">
    <property type="component" value="Unassembled WGS sequence"/>
</dbReference>
<feature type="domain" description="Alpha/beta hydrolase fold-3" evidence="2">
    <location>
        <begin position="77"/>
        <end position="288"/>
    </location>
</feature>
<accession>A0A428WJI0</accession>
<proteinExistence type="predicted"/>
<dbReference type="InterPro" id="IPR013094">
    <property type="entry name" value="AB_hydrolase_3"/>
</dbReference>
<dbReference type="AlphaFoldDB" id="A0A428WJI0"/>
<gene>
    <name evidence="3" type="ORF">DMA12_19790</name>
</gene>
<protein>
    <submittedName>
        <fullName evidence="3">Alpha/beta hydrolase</fullName>
    </submittedName>
</protein>
<evidence type="ECO:0000313" key="3">
    <source>
        <dbReference type="EMBL" id="RSM43182.1"/>
    </source>
</evidence>
<dbReference type="PANTHER" id="PTHR48081">
    <property type="entry name" value="AB HYDROLASE SUPERFAMILY PROTEIN C4A8.06C"/>
    <property type="match status" value="1"/>
</dbReference>
<evidence type="ECO:0000313" key="4">
    <source>
        <dbReference type="Proteomes" id="UP000286716"/>
    </source>
</evidence>
<dbReference type="Gene3D" id="3.40.50.1820">
    <property type="entry name" value="alpha/beta hydrolase"/>
    <property type="match status" value="1"/>
</dbReference>
<organism evidence="3 4">
    <name type="scientific">Amycolatopsis balhimycina DSM 5908</name>
    <dbReference type="NCBI Taxonomy" id="1081091"/>
    <lineage>
        <taxon>Bacteria</taxon>
        <taxon>Bacillati</taxon>
        <taxon>Actinomycetota</taxon>
        <taxon>Actinomycetes</taxon>
        <taxon>Pseudonocardiales</taxon>
        <taxon>Pseudonocardiaceae</taxon>
        <taxon>Amycolatopsis</taxon>
    </lineage>
</organism>
<dbReference type="Pfam" id="PF07859">
    <property type="entry name" value="Abhydrolase_3"/>
    <property type="match status" value="1"/>
</dbReference>
<dbReference type="RefSeq" id="WP_043790782.1">
    <property type="nucleotide sequence ID" value="NZ_QHHU01000026.1"/>
</dbReference>
<dbReference type="InterPro" id="IPR029058">
    <property type="entry name" value="AB_hydrolase_fold"/>
</dbReference>
<sequence length="311" mass="33684">MSLDPYVAHRLATVPDVSIEELLKDPLQRKRILEGSLDDRDYAPPAVTVTEEDVHGPHGPVRVRLYRPRVGVRGPGLVWAHGGGFLGGSLDMNEGDLVCRELCHRAGALVVSVDYHLADGNTTTYPIPHQDVLAAYEWVRARSRRWGADPARLALGGASAGGSLAVSATLELIDRGVAPPARLLLVYPALHDRLPESPEVLAKTRTLPRGARIQSSTMGYFFGVYRGKRTDTPYLSVDHRDLGSLPPGLLVVNEYDDLRASGEAFAARARACGAELEVYLARGMVHGHLGMTPLVPEVHATLTELAQYIAA</sequence>
<dbReference type="InterPro" id="IPR050300">
    <property type="entry name" value="GDXG_lipolytic_enzyme"/>
</dbReference>
<evidence type="ECO:0000259" key="2">
    <source>
        <dbReference type="Pfam" id="PF07859"/>
    </source>
</evidence>
<keyword evidence="1 3" id="KW-0378">Hydrolase</keyword>
<dbReference type="SUPFAM" id="SSF53474">
    <property type="entry name" value="alpha/beta-Hydrolases"/>
    <property type="match status" value="1"/>
</dbReference>
<dbReference type="PANTHER" id="PTHR48081:SF8">
    <property type="entry name" value="ALPHA_BETA HYDROLASE FOLD-3 DOMAIN-CONTAINING PROTEIN-RELATED"/>
    <property type="match status" value="1"/>
</dbReference>
<evidence type="ECO:0000256" key="1">
    <source>
        <dbReference type="ARBA" id="ARBA00022801"/>
    </source>
</evidence>
<name>A0A428WJI0_AMYBA</name>
<dbReference type="EMBL" id="QHHU01000026">
    <property type="protein sequence ID" value="RSM43182.1"/>
    <property type="molecule type" value="Genomic_DNA"/>
</dbReference>
<reference evidence="3 4" key="1">
    <citation type="submission" date="2018-05" db="EMBL/GenBank/DDBJ databases">
        <title>Evolution of GPA BGCs.</title>
        <authorList>
            <person name="Waglechner N."/>
            <person name="Wright G.D."/>
        </authorList>
    </citation>
    <scope>NUCLEOTIDE SEQUENCE [LARGE SCALE GENOMIC DNA]</scope>
    <source>
        <strain evidence="3 4">DSM 5908</strain>
    </source>
</reference>